<evidence type="ECO:0000313" key="2">
    <source>
        <dbReference type="EMBL" id="ASK61370.1"/>
    </source>
</evidence>
<protein>
    <submittedName>
        <fullName evidence="2">Uncharacterized protein</fullName>
    </submittedName>
</protein>
<reference evidence="2 3" key="1">
    <citation type="submission" date="2017-07" db="EMBL/GenBank/DDBJ databases">
        <title>Virgibacillus sp. LM2416.</title>
        <authorList>
            <person name="Tak E.J."/>
            <person name="Bae J.-W."/>
        </authorList>
    </citation>
    <scope>NUCLEOTIDE SEQUENCE [LARGE SCALE GENOMIC DNA]</scope>
    <source>
        <strain evidence="2 3">LM2416</strain>
    </source>
</reference>
<evidence type="ECO:0000313" key="3">
    <source>
        <dbReference type="Proteomes" id="UP000198312"/>
    </source>
</evidence>
<proteinExistence type="predicted"/>
<gene>
    <name evidence="2" type="ORF">CFK37_03875</name>
</gene>
<dbReference type="OrthoDB" id="2969368at2"/>
<feature type="region of interest" description="Disordered" evidence="1">
    <location>
        <begin position="1"/>
        <end position="48"/>
    </location>
</feature>
<feature type="compositionally biased region" description="Basic and acidic residues" evidence="1">
    <location>
        <begin position="12"/>
        <end position="31"/>
    </location>
</feature>
<dbReference type="AlphaFoldDB" id="A0A220U009"/>
<evidence type="ECO:0000256" key="1">
    <source>
        <dbReference type="SAM" id="MobiDB-lite"/>
    </source>
</evidence>
<sequence>MSTPNGTPFGKMTEKDTKEESKKTNTPDTSKKPSTKKNRKPSKPEGFKEFESLAKGIIESDGNSYFEWLHEKHQEIILEFNVQYRKQVTEVANKKGE</sequence>
<dbReference type="Proteomes" id="UP000198312">
    <property type="component" value="Chromosome"/>
</dbReference>
<organism evidence="2 3">
    <name type="scientific">Virgibacillus phasianinus</name>
    <dbReference type="NCBI Taxonomy" id="2017483"/>
    <lineage>
        <taxon>Bacteria</taxon>
        <taxon>Bacillati</taxon>
        <taxon>Bacillota</taxon>
        <taxon>Bacilli</taxon>
        <taxon>Bacillales</taxon>
        <taxon>Bacillaceae</taxon>
        <taxon>Virgibacillus</taxon>
    </lineage>
</organism>
<dbReference type="RefSeq" id="WP_089060647.1">
    <property type="nucleotide sequence ID" value="NZ_CP022315.1"/>
</dbReference>
<dbReference type="EMBL" id="CP022315">
    <property type="protein sequence ID" value="ASK61370.1"/>
    <property type="molecule type" value="Genomic_DNA"/>
</dbReference>
<name>A0A220U009_9BACI</name>
<dbReference type="KEGG" id="vil:CFK37_03875"/>
<accession>A0A220U009</accession>
<keyword evidence="3" id="KW-1185">Reference proteome</keyword>